<evidence type="ECO:0000256" key="2">
    <source>
        <dbReference type="ARBA" id="ARBA00023157"/>
    </source>
</evidence>
<sequence>MYVMGGIDKAGDPAPPNALTTEIFHFAQKSCMDFLGNNSQVVSVKPTPLILGLRNHFTVEAIIYPRSLSGYSPIITKTDSAFRVGFGLVGLEHPAFKGDAEEGPMVHFFVGHWSPSGGGQQVQAKIELDTWMHVAGVYNGIDLRLYVNGTYMDQFDFITSEEEAEAMHSKGDVNIGGIMGKCALDGYVDEARLWDIDLPEEHIKQHMNQHMPLNTPNLLGQWTFNEGAGEVVVDSSGHRNHASFDRYAGGVELRRVQSRRPKLESKKSAREQHVDANFFKLQKWKREFEARNGRLPTKADLMLADSDIKNTAQRMGELGI</sequence>
<reference evidence="4" key="1">
    <citation type="submission" date="2021-01" db="EMBL/GenBank/DDBJ databases">
        <authorList>
            <person name="Corre E."/>
            <person name="Pelletier E."/>
            <person name="Niang G."/>
            <person name="Scheremetjew M."/>
            <person name="Finn R."/>
            <person name="Kale V."/>
            <person name="Holt S."/>
            <person name="Cochrane G."/>
            <person name="Meng A."/>
            <person name="Brown T."/>
            <person name="Cohen L."/>
        </authorList>
    </citation>
    <scope>NUCLEOTIDE SEQUENCE</scope>
    <source>
        <strain evidence="4">CCMP281</strain>
    </source>
</reference>
<protein>
    <recommendedName>
        <fullName evidence="3">LamG-like jellyroll fold domain-containing protein</fullName>
    </recommendedName>
</protein>
<dbReference type="SMART" id="SM00560">
    <property type="entry name" value="LamGL"/>
    <property type="match status" value="1"/>
</dbReference>
<dbReference type="Gene3D" id="2.60.120.200">
    <property type="match status" value="1"/>
</dbReference>
<dbReference type="EMBL" id="HBHX01029903">
    <property type="protein sequence ID" value="CAE0115975.1"/>
    <property type="molecule type" value="Transcribed_RNA"/>
</dbReference>
<keyword evidence="1" id="KW-0732">Signal</keyword>
<accession>A0A7S3EYJ1</accession>
<dbReference type="SUPFAM" id="SSF49899">
    <property type="entry name" value="Concanavalin A-like lectins/glucanases"/>
    <property type="match status" value="1"/>
</dbReference>
<dbReference type="AlphaFoldDB" id="A0A7S3EYJ1"/>
<dbReference type="Pfam" id="PF13385">
    <property type="entry name" value="Laminin_G_3"/>
    <property type="match status" value="1"/>
</dbReference>
<gene>
    <name evidence="4" type="ORF">HERI1096_LOCUS16660</name>
</gene>
<keyword evidence="2" id="KW-1015">Disulfide bond</keyword>
<evidence type="ECO:0000259" key="3">
    <source>
        <dbReference type="SMART" id="SM00560"/>
    </source>
</evidence>
<dbReference type="InterPro" id="IPR013320">
    <property type="entry name" value="ConA-like_dom_sf"/>
</dbReference>
<name>A0A7S3EYJ1_9EUKA</name>
<feature type="domain" description="LamG-like jellyroll fold" evidence="3">
    <location>
        <begin position="55"/>
        <end position="201"/>
    </location>
</feature>
<evidence type="ECO:0000313" key="4">
    <source>
        <dbReference type="EMBL" id="CAE0115975.1"/>
    </source>
</evidence>
<dbReference type="Gene3D" id="1.10.10.1460">
    <property type="match status" value="1"/>
</dbReference>
<evidence type="ECO:0000256" key="1">
    <source>
        <dbReference type="ARBA" id="ARBA00022729"/>
    </source>
</evidence>
<organism evidence="4">
    <name type="scientific">Haptolina ericina</name>
    <dbReference type="NCBI Taxonomy" id="156174"/>
    <lineage>
        <taxon>Eukaryota</taxon>
        <taxon>Haptista</taxon>
        <taxon>Haptophyta</taxon>
        <taxon>Prymnesiophyceae</taxon>
        <taxon>Prymnesiales</taxon>
        <taxon>Prymnesiaceae</taxon>
        <taxon>Haptolina</taxon>
    </lineage>
</organism>
<dbReference type="InterPro" id="IPR006558">
    <property type="entry name" value="LamG-like"/>
</dbReference>
<proteinExistence type="predicted"/>